<evidence type="ECO:0000313" key="2">
    <source>
        <dbReference type="Proteomes" id="UP001164557"/>
    </source>
</evidence>
<accession>A0AA47B5R3</accession>
<organism evidence="1 2">
    <name type="scientific">Lactobacillus helsingborgensis</name>
    <dbReference type="NCBI Taxonomy" id="1218494"/>
    <lineage>
        <taxon>Bacteria</taxon>
        <taxon>Bacillati</taxon>
        <taxon>Bacillota</taxon>
        <taxon>Bacilli</taxon>
        <taxon>Lactobacillales</taxon>
        <taxon>Lactobacillaceae</taxon>
        <taxon>Lactobacillus</taxon>
    </lineage>
</organism>
<dbReference type="AlphaFoldDB" id="A0AA47B5R3"/>
<sequence length="47" mass="5246">MEHTAVARTEHSTRYYWLGLAYGVAQTFRSYFGATKNNGSATVQGVF</sequence>
<keyword evidence="1" id="KW-0614">Plasmid</keyword>
<reference evidence="1" key="1">
    <citation type="submission" date="2021-09" db="EMBL/GenBank/DDBJ databases">
        <title>Lactobacillus species from Apis mellifera, Switzerland.</title>
        <authorList>
            <person name="Pfister J."/>
            <person name="Brown A."/>
            <person name="Neumann P."/>
            <person name="Collaud A."/>
            <person name="Retschnig G."/>
            <person name="Perreten V."/>
        </authorList>
    </citation>
    <scope>NUCLEOTIDE SEQUENCE</scope>
    <source>
        <strain evidence="1">IBH002</strain>
        <plasmid evidence="1">pIBH002-2</plasmid>
    </source>
</reference>
<evidence type="ECO:0000313" key="1">
    <source>
        <dbReference type="EMBL" id="UZX30646.1"/>
    </source>
</evidence>
<geneLocation type="plasmid" evidence="1 2">
    <name>pIBH002-2</name>
</geneLocation>
<keyword evidence="2" id="KW-1185">Reference proteome</keyword>
<proteinExistence type="predicted"/>
<gene>
    <name evidence="1" type="ORF">LDX53_09455</name>
</gene>
<dbReference type="EMBL" id="CP084391">
    <property type="protein sequence ID" value="UZX30646.1"/>
    <property type="molecule type" value="Genomic_DNA"/>
</dbReference>
<dbReference type="RefSeq" id="WP_158593833.1">
    <property type="nucleotide sequence ID" value="NZ_CP084386.1"/>
</dbReference>
<protein>
    <submittedName>
        <fullName evidence="1">Uncharacterized protein</fullName>
    </submittedName>
</protein>
<dbReference type="Proteomes" id="UP001164557">
    <property type="component" value="Plasmid pIBH002-2"/>
</dbReference>
<name>A0AA47B5R3_9LACO</name>